<sequence>MPLTSDNTGISTMGEFRLHRDQRVEDASLIRRKLREDMFGADFDDRYIIVLTNSYTLESRRDLSAVAKWYRSAMFYGVQA</sequence>
<protein>
    <submittedName>
        <fullName evidence="1">Eukaryotic translation initiation factor 3 subunit EifCb</fullName>
    </submittedName>
</protein>
<keyword evidence="1" id="KW-0648">Protein biosynthesis</keyword>
<dbReference type="AlphaFoldDB" id="A0A146FX57"/>
<dbReference type="GO" id="GO:0003743">
    <property type="term" value="F:translation initiation factor activity"/>
    <property type="evidence" value="ECO:0007669"/>
    <property type="project" value="UniProtKB-KW"/>
</dbReference>
<reference evidence="1 2" key="1">
    <citation type="journal article" date="2016" name="DNA Res.">
        <title>Genome sequence of Aspergillus luchuensis NBRC 4314.</title>
        <authorList>
            <person name="Yamada O."/>
            <person name="Machida M."/>
            <person name="Hosoyama A."/>
            <person name="Goto M."/>
            <person name="Takahashi T."/>
            <person name="Futagami T."/>
            <person name="Yamagata Y."/>
            <person name="Takeuchi M."/>
            <person name="Kobayashi T."/>
            <person name="Koike H."/>
            <person name="Abe K."/>
            <person name="Asai K."/>
            <person name="Arita M."/>
            <person name="Fujita N."/>
            <person name="Fukuda K."/>
            <person name="Higa K."/>
            <person name="Horikawa H."/>
            <person name="Ishikawa T."/>
            <person name="Jinno K."/>
            <person name="Kato Y."/>
            <person name="Kirimura K."/>
            <person name="Mizutani O."/>
            <person name="Nakasone K."/>
            <person name="Sano M."/>
            <person name="Shiraishi Y."/>
            <person name="Tsukahara M."/>
            <person name="Gomi K."/>
        </authorList>
    </citation>
    <scope>NUCLEOTIDE SEQUENCE [LARGE SCALE GENOMIC DNA]</scope>
    <source>
        <strain evidence="1 2">RIB 2604</strain>
    </source>
</reference>
<organism evidence="1 2">
    <name type="scientific">Aspergillus kawachii</name>
    <name type="common">White koji mold</name>
    <name type="synonym">Aspergillus awamori var. kawachi</name>
    <dbReference type="NCBI Taxonomy" id="1069201"/>
    <lineage>
        <taxon>Eukaryota</taxon>
        <taxon>Fungi</taxon>
        <taxon>Dikarya</taxon>
        <taxon>Ascomycota</taxon>
        <taxon>Pezizomycotina</taxon>
        <taxon>Eurotiomycetes</taxon>
        <taxon>Eurotiomycetidae</taxon>
        <taxon>Eurotiales</taxon>
        <taxon>Aspergillaceae</taxon>
        <taxon>Aspergillus</taxon>
        <taxon>Aspergillus subgen. Circumdati</taxon>
    </lineage>
</organism>
<evidence type="ECO:0000313" key="1">
    <source>
        <dbReference type="EMBL" id="GAT29592.1"/>
    </source>
</evidence>
<keyword evidence="1" id="KW-0396">Initiation factor</keyword>
<name>A0A146FX57_ASPKA</name>
<dbReference type="EMBL" id="BCWF01000029">
    <property type="protein sequence ID" value="GAT29592.1"/>
    <property type="molecule type" value="Genomic_DNA"/>
</dbReference>
<proteinExistence type="predicted"/>
<evidence type="ECO:0000313" key="2">
    <source>
        <dbReference type="Proteomes" id="UP000075230"/>
    </source>
</evidence>
<accession>A0A146FX57</accession>
<gene>
    <name evidence="1" type="ORF">RIB2604_03001240</name>
</gene>
<reference evidence="2" key="2">
    <citation type="submission" date="2016-02" db="EMBL/GenBank/DDBJ databases">
        <title>Genome sequencing of Aspergillus luchuensis NBRC 4314.</title>
        <authorList>
            <person name="Yamada O."/>
        </authorList>
    </citation>
    <scope>NUCLEOTIDE SEQUENCE [LARGE SCALE GENOMIC DNA]</scope>
    <source>
        <strain evidence="2">RIB 2604</strain>
    </source>
</reference>
<comment type="caution">
    <text evidence="1">The sequence shown here is derived from an EMBL/GenBank/DDBJ whole genome shotgun (WGS) entry which is preliminary data.</text>
</comment>
<dbReference type="Proteomes" id="UP000075230">
    <property type="component" value="Unassembled WGS sequence"/>
</dbReference>